<proteinExistence type="predicted"/>
<gene>
    <name evidence="2" type="ORF">NTEN_LOCUS3766</name>
</gene>
<feature type="compositionally biased region" description="Basic residues" evidence="1">
    <location>
        <begin position="111"/>
        <end position="120"/>
    </location>
</feature>
<evidence type="ECO:0000256" key="1">
    <source>
        <dbReference type="SAM" id="MobiDB-lite"/>
    </source>
</evidence>
<evidence type="ECO:0000313" key="2">
    <source>
        <dbReference type="EMBL" id="CAA9997464.1"/>
    </source>
</evidence>
<sequence length="221" mass="25191">MEVLCAPLVFASNKGPSGSLFYRNPWPSPPFSIRALPARLEMLLVCFGIQDERSRVGPLREMLKFVGPPVMDGLEFLLLVESVFSASEFRRVEDIVDREGEPPRRSGDVGRRRRRLVRRRMAAEPREEPARRQVDRRADVEDGTVAGGRLVVDLRLGRQSARDVEARARRPRLLIIVTKHHHTRDWTRRHRPPLPSRRDQDEGDVGGAGHARPPPTLITPR</sequence>
<feature type="compositionally biased region" description="Basic residues" evidence="1">
    <location>
        <begin position="181"/>
        <end position="192"/>
    </location>
</feature>
<feature type="compositionally biased region" description="Basic and acidic residues" evidence="1">
    <location>
        <begin position="121"/>
        <end position="140"/>
    </location>
</feature>
<name>A0A6H5G684_9HEMI</name>
<accession>A0A6H5G684</accession>
<organism evidence="2 3">
    <name type="scientific">Nesidiocoris tenuis</name>
    <dbReference type="NCBI Taxonomy" id="355587"/>
    <lineage>
        <taxon>Eukaryota</taxon>
        <taxon>Metazoa</taxon>
        <taxon>Ecdysozoa</taxon>
        <taxon>Arthropoda</taxon>
        <taxon>Hexapoda</taxon>
        <taxon>Insecta</taxon>
        <taxon>Pterygota</taxon>
        <taxon>Neoptera</taxon>
        <taxon>Paraneoptera</taxon>
        <taxon>Hemiptera</taxon>
        <taxon>Heteroptera</taxon>
        <taxon>Panheteroptera</taxon>
        <taxon>Cimicomorpha</taxon>
        <taxon>Miridae</taxon>
        <taxon>Dicyphina</taxon>
        <taxon>Nesidiocoris</taxon>
    </lineage>
</organism>
<feature type="region of interest" description="Disordered" evidence="1">
    <location>
        <begin position="181"/>
        <end position="221"/>
    </location>
</feature>
<evidence type="ECO:0000313" key="3">
    <source>
        <dbReference type="Proteomes" id="UP000479000"/>
    </source>
</evidence>
<reference evidence="2 3" key="1">
    <citation type="submission" date="2020-02" db="EMBL/GenBank/DDBJ databases">
        <authorList>
            <person name="Ferguson B K."/>
        </authorList>
    </citation>
    <scope>NUCLEOTIDE SEQUENCE [LARGE SCALE GENOMIC DNA]</scope>
</reference>
<keyword evidence="3" id="KW-1185">Reference proteome</keyword>
<feature type="region of interest" description="Disordered" evidence="1">
    <location>
        <begin position="99"/>
        <end position="140"/>
    </location>
</feature>
<dbReference type="Proteomes" id="UP000479000">
    <property type="component" value="Unassembled WGS sequence"/>
</dbReference>
<protein>
    <submittedName>
        <fullName evidence="2">Uncharacterized protein</fullName>
    </submittedName>
</protein>
<dbReference type="AlphaFoldDB" id="A0A6H5G684"/>
<dbReference type="EMBL" id="CADCXU010005829">
    <property type="protein sequence ID" value="CAA9997464.1"/>
    <property type="molecule type" value="Genomic_DNA"/>
</dbReference>
<feature type="compositionally biased region" description="Basic and acidic residues" evidence="1">
    <location>
        <begin position="99"/>
        <end position="110"/>
    </location>
</feature>
<feature type="compositionally biased region" description="Pro residues" evidence="1">
    <location>
        <begin position="212"/>
        <end position="221"/>
    </location>
</feature>